<feature type="signal peptide" evidence="2">
    <location>
        <begin position="1"/>
        <end position="32"/>
    </location>
</feature>
<dbReference type="InterPro" id="IPR012334">
    <property type="entry name" value="Pectin_lyas_fold"/>
</dbReference>
<gene>
    <name evidence="4" type="ORF">GCM10008018_25720</name>
</gene>
<dbReference type="Pfam" id="PF02368">
    <property type="entry name" value="Big_2"/>
    <property type="match status" value="3"/>
</dbReference>
<dbReference type="InterPro" id="IPR016134">
    <property type="entry name" value="Dockerin_dom"/>
</dbReference>
<sequence>MIISTKKWCSPALIFIMLFVAVFGGNFEVAHAAGTGNAYYVDAVNGSDSNDGLSHATAWQSLSKVNNMVFMPGDRILLKAGGVWTGQLYPKGSGTEGNPITIDQYGTGSKPLIQGDGFVGGAVYLHNQQYMVIQNLEVTNKSDTMVNGIAGILVEATDFGTLNSIKILNNYVHEVRGGYDGLNKYLGGIAVRALGSSVSTIFNDVLIEGNRVEDVSRTGIVTYSTWRKRAGVTNGNGVFAAWTNVIVRNNAVHLTFGDGILVTNTVNALIEYNVNSHANTNDLGLFNAGIWAWNADNTIIQYNEAYATQNTNDGQGFDIDFAQDGTIIQYNYSHDNKGGFVLICTDGSKTNTNGIVRYNISQNDLERVISVLGPVQNAKVYNNTIYARPGLSTKMILHGDWSGFPDNTAYSNNIIVNHGSGGYKFSGGTNTKFDYNLFYGNHPATEPSDPHKLTSDPLLANPGKALDRYTVDGYLLKGGSPALNSGVLMANNGGKDYWGNPVSASAAPNRGAYNGAGITYSVPAPAPSAMTLFSDDFNDGNAAGWTTAVGPAANWTIVNDGTPRYQGSAPGGDAMITSGQDWSNMNLQARVKSSVIAAGGSVSLIARYKDLNNFYRFGYSQSTGTWNIWKKSSVAYTVLVKSAPFSYSLNTEYTIRAVLNGNNLSLQLDSGSGFVTVCSVVDNSLTTGMIGLLTYKSTNTFDDVIVSPVVKNIGFNPTSYSVITDSTVNPVVDATLFDNTTTALTGGVAYSSSNPGVAEVNAETGVIKGISVGSANITATYQGKTATAAVTVTPPPTPVSISFNPANYVVAVGTTVNTIVYGNYSDNTTSTLSSGVTYVSSKPAVAQVNATTGVVTGISAGSANITATYMGKTATAPATVAQPLFSDNFNDGDAAGWNVVAGSTSSTSIVNDGTPRYQLSNSSETIVSAGQDWSDFSLQARVKASNISPGGSVSLIARYKDLNNFYRFSYNDAYEKWLIWKKQPGSLTLLGQSEAFSYSANTEYNVRAVLKGNNISLQVDSGSGFITLLAVTDNSIASGQIGLQVYKSASSFDDVIVSPLFVNPTIPGITIDQTALSLTAGHAAVKLNATVTNSTYAPVWTSSNPTVATVNGNGEVTPLAAGTAVITVTLADGTATAQCIVTVVPANQGGQPAMVLTGPSSVQIGQDVHVTLGINSVSTAVYAQDIAMSYDANLFEFVSANSVKSGVNIVKMVASTPGALRFILASTGTAGAVTGDTPLIELIFKAKNSQQSATGHVTVTNAKLGQSNGSEIAAATAVKSIEVRIPPPAIPGDINLDGKVSIGDLSMVAAHYGKNTASADWAQVKGADVNHDGKIDIEDLTFIAQKILE</sequence>
<dbReference type="Gene3D" id="2.60.40.1080">
    <property type="match status" value="3"/>
</dbReference>
<dbReference type="Gene3D" id="1.10.1330.10">
    <property type="entry name" value="Dockerin domain"/>
    <property type="match status" value="1"/>
</dbReference>
<dbReference type="SUPFAM" id="SSF49373">
    <property type="entry name" value="Invasin/intimin cell-adhesion fragments"/>
    <property type="match status" value="3"/>
</dbReference>
<dbReference type="InterPro" id="IPR036439">
    <property type="entry name" value="Dockerin_dom_sf"/>
</dbReference>
<name>A0ABQ1ENB1_9BACL</name>
<accession>A0ABQ1ENB1</accession>
<feature type="domain" description="Dockerin" evidence="3">
    <location>
        <begin position="1287"/>
        <end position="1349"/>
    </location>
</feature>
<dbReference type="InterPro" id="IPR003343">
    <property type="entry name" value="Big_2"/>
</dbReference>
<dbReference type="SUPFAM" id="SSF49384">
    <property type="entry name" value="Carbohydrate-binding domain"/>
    <property type="match status" value="1"/>
</dbReference>
<dbReference type="Gene3D" id="2.160.20.10">
    <property type="entry name" value="Single-stranded right-handed beta-helix, Pectin lyase-like"/>
    <property type="match status" value="1"/>
</dbReference>
<dbReference type="InterPro" id="IPR006626">
    <property type="entry name" value="PbH1"/>
</dbReference>
<organism evidence="4 5">
    <name type="scientific">Paenibacillus marchantiophytorum</name>
    <dbReference type="NCBI Taxonomy" id="1619310"/>
    <lineage>
        <taxon>Bacteria</taxon>
        <taxon>Bacillati</taxon>
        <taxon>Bacillota</taxon>
        <taxon>Bacilli</taxon>
        <taxon>Bacillales</taxon>
        <taxon>Paenibacillaceae</taxon>
        <taxon>Paenibacillus</taxon>
    </lineage>
</organism>
<reference evidence="5" key="1">
    <citation type="journal article" date="2019" name="Int. J. Syst. Evol. Microbiol.">
        <title>The Global Catalogue of Microorganisms (GCM) 10K type strain sequencing project: providing services to taxonomists for standard genome sequencing and annotation.</title>
        <authorList>
            <consortium name="The Broad Institute Genomics Platform"/>
            <consortium name="The Broad Institute Genome Sequencing Center for Infectious Disease"/>
            <person name="Wu L."/>
            <person name="Ma J."/>
        </authorList>
    </citation>
    <scope>NUCLEOTIDE SEQUENCE [LARGE SCALE GENOMIC DNA]</scope>
    <source>
        <strain evidence="5">CGMCC 1.15043</strain>
    </source>
</reference>
<dbReference type="InterPro" id="IPR002105">
    <property type="entry name" value="Dockerin_1_rpt"/>
</dbReference>
<keyword evidence="5" id="KW-1185">Reference proteome</keyword>
<dbReference type="Gene3D" id="2.60.120.560">
    <property type="entry name" value="Exo-inulinase, domain 1"/>
    <property type="match status" value="2"/>
</dbReference>
<proteinExistence type="predicted"/>
<keyword evidence="2" id="KW-0732">Signal</keyword>
<evidence type="ECO:0000313" key="5">
    <source>
        <dbReference type="Proteomes" id="UP000615455"/>
    </source>
</evidence>
<evidence type="ECO:0000256" key="1">
    <source>
        <dbReference type="ARBA" id="ARBA00016512"/>
    </source>
</evidence>
<dbReference type="InterPro" id="IPR008964">
    <property type="entry name" value="Invasin/intimin_cell_adhesion"/>
</dbReference>
<dbReference type="PROSITE" id="PS00018">
    <property type="entry name" value="EF_HAND_1"/>
    <property type="match status" value="1"/>
</dbReference>
<dbReference type="InterPro" id="IPR008965">
    <property type="entry name" value="CBM2/CBM3_carb-bd_dom_sf"/>
</dbReference>
<dbReference type="SUPFAM" id="SSF63446">
    <property type="entry name" value="Type I dockerin domain"/>
    <property type="match status" value="1"/>
</dbReference>
<dbReference type="Proteomes" id="UP000615455">
    <property type="component" value="Unassembled WGS sequence"/>
</dbReference>
<dbReference type="CDD" id="cd08547">
    <property type="entry name" value="Type_II_cohesin"/>
    <property type="match status" value="1"/>
</dbReference>
<protein>
    <recommendedName>
        <fullName evidence="1">Probable pectate lyase C</fullName>
    </recommendedName>
</protein>
<dbReference type="InterPro" id="IPR011050">
    <property type="entry name" value="Pectin_lyase_fold/virulence"/>
</dbReference>
<dbReference type="CDD" id="cd14256">
    <property type="entry name" value="Dockerin_I"/>
    <property type="match status" value="1"/>
</dbReference>
<dbReference type="InterPro" id="IPR018247">
    <property type="entry name" value="EF_Hand_1_Ca_BS"/>
</dbReference>
<dbReference type="SMART" id="SM00635">
    <property type="entry name" value="BID_2"/>
    <property type="match status" value="3"/>
</dbReference>
<dbReference type="Gene3D" id="2.60.40.680">
    <property type="match status" value="1"/>
</dbReference>
<comment type="caution">
    <text evidence="4">The sequence shown here is derived from an EMBL/GenBank/DDBJ whole genome shotgun (WGS) entry which is preliminary data.</text>
</comment>
<evidence type="ECO:0000259" key="3">
    <source>
        <dbReference type="PROSITE" id="PS51766"/>
    </source>
</evidence>
<dbReference type="EMBL" id="BMHE01000010">
    <property type="protein sequence ID" value="GFZ79011.1"/>
    <property type="molecule type" value="Genomic_DNA"/>
</dbReference>
<dbReference type="PROSITE" id="PS51766">
    <property type="entry name" value="DOCKERIN"/>
    <property type="match status" value="1"/>
</dbReference>
<dbReference type="SUPFAM" id="SSF51126">
    <property type="entry name" value="Pectin lyase-like"/>
    <property type="match status" value="2"/>
</dbReference>
<dbReference type="SMART" id="SM00710">
    <property type="entry name" value="PbH1"/>
    <property type="match status" value="8"/>
</dbReference>
<evidence type="ECO:0000256" key="2">
    <source>
        <dbReference type="SAM" id="SignalP"/>
    </source>
</evidence>
<feature type="chain" id="PRO_5045118103" description="Probable pectate lyase C" evidence="2">
    <location>
        <begin position="33"/>
        <end position="1349"/>
    </location>
</feature>
<dbReference type="Pfam" id="PF00404">
    <property type="entry name" value="Dockerin_1"/>
    <property type="match status" value="1"/>
</dbReference>
<dbReference type="RefSeq" id="WP_189012026.1">
    <property type="nucleotide sequence ID" value="NZ_BMHE01000010.1"/>
</dbReference>
<evidence type="ECO:0000313" key="4">
    <source>
        <dbReference type="EMBL" id="GFZ79011.1"/>
    </source>
</evidence>